<feature type="chain" id="PRO_5037066659" evidence="1">
    <location>
        <begin position="21"/>
        <end position="309"/>
    </location>
</feature>
<dbReference type="EMBL" id="JAENIK010000013">
    <property type="protein sequence ID" value="MBK1818139.1"/>
    <property type="molecule type" value="Genomic_DNA"/>
</dbReference>
<proteinExistence type="predicted"/>
<gene>
    <name evidence="2" type="ORF">JIN84_21125</name>
</gene>
<name>A0A934VE13_9BACT</name>
<keyword evidence="1" id="KW-0732">Signal</keyword>
<accession>A0A934VE13</accession>
<organism evidence="2 3">
    <name type="scientific">Luteolibacter yonseiensis</name>
    <dbReference type="NCBI Taxonomy" id="1144680"/>
    <lineage>
        <taxon>Bacteria</taxon>
        <taxon>Pseudomonadati</taxon>
        <taxon>Verrucomicrobiota</taxon>
        <taxon>Verrucomicrobiia</taxon>
        <taxon>Verrucomicrobiales</taxon>
        <taxon>Verrucomicrobiaceae</taxon>
        <taxon>Luteolibacter</taxon>
    </lineage>
</organism>
<sequence length="309" mass="32215">MSRTIQTVLLTGLLSSRLWAGTVVITSVADPGHPQAPLTSLAGLPLVSSTQVHVGAFPGMSDDQILDLASHGGLSGITTSFTPFGGQCAIGQGVDGAPGGFEIAVKSPVTSTSPCAGQTVSLLIRTAGGEFLVARFPGKVFEPESPTGLEPLLSLHLADAKLLVGNRLDVSKFTTSTAPPVGSFGTWLSGFPTITDPLMKLPGADPDSDGRSNFLEYATGGNPTTPDDPAAGAIRAKGTEGVLWVTFQRLSGLGTVRYSLESSQDLAPPWSEFVENLEADPEFPNTLRAVLTPPLTSNRYFRLKVEGEP</sequence>
<evidence type="ECO:0000313" key="2">
    <source>
        <dbReference type="EMBL" id="MBK1818139.1"/>
    </source>
</evidence>
<reference evidence="2" key="1">
    <citation type="submission" date="2021-01" db="EMBL/GenBank/DDBJ databases">
        <title>Modified the classification status of verrucomicrobia.</title>
        <authorList>
            <person name="Feng X."/>
        </authorList>
    </citation>
    <scope>NUCLEOTIDE SEQUENCE</scope>
    <source>
        <strain evidence="2">JCM 18052</strain>
    </source>
</reference>
<dbReference type="AlphaFoldDB" id="A0A934VE13"/>
<evidence type="ECO:0000256" key="1">
    <source>
        <dbReference type="SAM" id="SignalP"/>
    </source>
</evidence>
<dbReference type="RefSeq" id="WP_200353091.1">
    <property type="nucleotide sequence ID" value="NZ_BAABHZ010000002.1"/>
</dbReference>
<keyword evidence="3" id="KW-1185">Reference proteome</keyword>
<evidence type="ECO:0000313" key="3">
    <source>
        <dbReference type="Proteomes" id="UP000600139"/>
    </source>
</evidence>
<dbReference type="Proteomes" id="UP000600139">
    <property type="component" value="Unassembled WGS sequence"/>
</dbReference>
<comment type="caution">
    <text evidence="2">The sequence shown here is derived from an EMBL/GenBank/DDBJ whole genome shotgun (WGS) entry which is preliminary data.</text>
</comment>
<protein>
    <submittedName>
        <fullName evidence="2">Uncharacterized protein</fullName>
    </submittedName>
</protein>
<feature type="signal peptide" evidence="1">
    <location>
        <begin position="1"/>
        <end position="20"/>
    </location>
</feature>